<feature type="transmembrane region" description="Helical" evidence="11">
    <location>
        <begin position="353"/>
        <end position="373"/>
    </location>
</feature>
<dbReference type="Pfam" id="PF00047">
    <property type="entry name" value="ig"/>
    <property type="match status" value="1"/>
</dbReference>
<evidence type="ECO:0000313" key="15">
    <source>
        <dbReference type="RefSeq" id="XP_006813267.1"/>
    </source>
</evidence>
<dbReference type="Gene3D" id="1.10.510.10">
    <property type="entry name" value="Transferase(Phosphotransferase) domain 1"/>
    <property type="match status" value="1"/>
</dbReference>
<evidence type="ECO:0000259" key="13">
    <source>
        <dbReference type="PROSITE" id="PS50835"/>
    </source>
</evidence>
<dbReference type="InterPro" id="IPR013783">
    <property type="entry name" value="Ig-like_fold"/>
</dbReference>
<dbReference type="InterPro" id="IPR000719">
    <property type="entry name" value="Prot_kinase_dom"/>
</dbReference>
<dbReference type="SMART" id="SM00409">
    <property type="entry name" value="IG"/>
    <property type="match status" value="3"/>
</dbReference>
<keyword evidence="8" id="KW-0325">Glycoprotein</keyword>
<gene>
    <name evidence="15" type="primary">LOC102804118</name>
</gene>
<keyword evidence="3 11" id="KW-0812">Transmembrane</keyword>
<dbReference type="InterPro" id="IPR011009">
    <property type="entry name" value="Kinase-like_dom_sf"/>
</dbReference>
<dbReference type="InterPro" id="IPR036179">
    <property type="entry name" value="Ig-like_dom_sf"/>
</dbReference>
<dbReference type="PRINTS" id="PR00109">
    <property type="entry name" value="TYRKINASE"/>
</dbReference>
<dbReference type="PROSITE" id="PS50835">
    <property type="entry name" value="IG_LIKE"/>
    <property type="match status" value="3"/>
</dbReference>
<feature type="domain" description="Ig-like" evidence="13">
    <location>
        <begin position="259"/>
        <end position="339"/>
    </location>
</feature>
<dbReference type="SUPFAM" id="SSF48726">
    <property type="entry name" value="Immunoglobulin"/>
    <property type="match status" value="2"/>
</dbReference>
<evidence type="ECO:0000256" key="2">
    <source>
        <dbReference type="ARBA" id="ARBA00011902"/>
    </source>
</evidence>
<feature type="domain" description="Ig-like" evidence="13">
    <location>
        <begin position="168"/>
        <end position="253"/>
    </location>
</feature>
<evidence type="ECO:0000256" key="8">
    <source>
        <dbReference type="ARBA" id="ARBA00023180"/>
    </source>
</evidence>
<evidence type="ECO:0000256" key="9">
    <source>
        <dbReference type="ARBA" id="ARBA00023319"/>
    </source>
</evidence>
<dbReference type="PROSITE" id="PS50011">
    <property type="entry name" value="PROTEIN_KINASE_DOM"/>
    <property type="match status" value="1"/>
</dbReference>
<keyword evidence="7" id="KW-0675">Receptor</keyword>
<name>A0ABM0LZS6_SACKO</name>
<evidence type="ECO:0000256" key="10">
    <source>
        <dbReference type="ARBA" id="ARBA00051243"/>
    </source>
</evidence>
<sequence length="675" mass="76369">NYLHSTEYEDLRMNANPEHVYMKHGELPWEIPRDDIRLEETIAEGSFGKVVKASTTTIGIIPDINTSEFEEKPVDTLVIFSNDTQLNCSFVDGEVPGEVEWYKGTRLIATNRYIIPFYTGEYEIVGEENEYHLRICDADNSEEDTFSCQDRFDTTVSASADLFVIVAPEIEIIVSGNADVSGNVIEGDSFVVTCFVLNANPDVEIFLWLGPNRHILSHEKSEVVESPSREDTGNYTCLARNTFLDTSEGVGVTIIDVYEGKHVVLLCITTDANPRPYEMYINHKDDNGNDSVMAGVECDLHILYIIKSISEEQSGTYTCYATTRFHDDTIGKSTSDEIAVNLLQYSSEDNTNGVIFALIIVIILLFAVIVISWKPSHTAEYEDLRMSINPDHVYLKHGEVPWEIPRESIRLGETIAEGYFGKVVKATASIESQNIHSTVVVKMLKDGLTDEYHKSILKELELLKSITSHTNVVTLIGCCTQDGPTYVVLEYMDLGDLQTYLRREKSNEENTYTNLNKHCVHRDLAARNILLNEKLVCKLSGFGLATDVLDQREYEKRTQGHLPVRWMAPESILDGVYTNKSDVWSYGIVLWEIATLGGVPYNDMSTEEVIESVQEGYRMPRTNTCHQDLFSAMELCWADNPERRPTFQKLTKILKVILNGDKMTGDIHIYEEPRM</sequence>
<dbReference type="GeneID" id="102804118"/>
<evidence type="ECO:0000256" key="6">
    <source>
        <dbReference type="ARBA" id="ARBA00023157"/>
    </source>
</evidence>
<dbReference type="InterPro" id="IPR013151">
    <property type="entry name" value="Immunoglobulin_dom"/>
</dbReference>
<dbReference type="Pfam" id="PF07714">
    <property type="entry name" value="PK_Tyr_Ser-Thr"/>
    <property type="match status" value="1"/>
</dbReference>
<reference evidence="15" key="1">
    <citation type="submission" date="2025-08" db="UniProtKB">
        <authorList>
            <consortium name="RefSeq"/>
        </authorList>
    </citation>
    <scope>IDENTIFICATION</scope>
    <source>
        <tissue evidence="15">Testes</tissue>
    </source>
</reference>
<dbReference type="InterPro" id="IPR008266">
    <property type="entry name" value="Tyr_kinase_AS"/>
</dbReference>
<dbReference type="InterPro" id="IPR007110">
    <property type="entry name" value="Ig-like_dom"/>
</dbReference>
<evidence type="ECO:0000259" key="12">
    <source>
        <dbReference type="PROSITE" id="PS50011"/>
    </source>
</evidence>
<dbReference type="SUPFAM" id="SSF56112">
    <property type="entry name" value="Protein kinase-like (PK-like)"/>
    <property type="match status" value="1"/>
</dbReference>
<dbReference type="Proteomes" id="UP000694865">
    <property type="component" value="Unplaced"/>
</dbReference>
<evidence type="ECO:0000256" key="4">
    <source>
        <dbReference type="ARBA" id="ARBA00022989"/>
    </source>
</evidence>
<dbReference type="Gene3D" id="3.30.200.20">
    <property type="entry name" value="Phosphorylase Kinase, domain 1"/>
    <property type="match status" value="2"/>
</dbReference>
<protein>
    <recommendedName>
        <fullName evidence="2">receptor protein-tyrosine kinase</fullName>
        <ecNumber evidence="2">2.7.10.1</ecNumber>
    </recommendedName>
</protein>
<evidence type="ECO:0000256" key="5">
    <source>
        <dbReference type="ARBA" id="ARBA00023136"/>
    </source>
</evidence>
<keyword evidence="6" id="KW-1015">Disulfide bond</keyword>
<evidence type="ECO:0000313" key="14">
    <source>
        <dbReference type="Proteomes" id="UP000694865"/>
    </source>
</evidence>
<dbReference type="EC" id="2.7.10.1" evidence="2"/>
<dbReference type="PANTHER" id="PTHR24416:SF621">
    <property type="entry name" value="TYROSINE KINASE RECEPTOR CAD96CA"/>
    <property type="match status" value="1"/>
</dbReference>
<dbReference type="PANTHER" id="PTHR24416">
    <property type="entry name" value="TYROSINE-PROTEIN KINASE RECEPTOR"/>
    <property type="match status" value="1"/>
</dbReference>
<dbReference type="InterPro" id="IPR020635">
    <property type="entry name" value="Tyr_kinase_cat_dom"/>
</dbReference>
<keyword evidence="5 11" id="KW-0472">Membrane</keyword>
<feature type="domain" description="Protein kinase" evidence="12">
    <location>
        <begin position="409"/>
        <end position="658"/>
    </location>
</feature>
<dbReference type="SMART" id="SM00219">
    <property type="entry name" value="TyrKc"/>
    <property type="match status" value="1"/>
</dbReference>
<comment type="subcellular location">
    <subcellularLocation>
        <location evidence="1">Membrane</location>
        <topology evidence="1">Single-pass membrane protein</topology>
    </subcellularLocation>
</comment>
<evidence type="ECO:0000256" key="11">
    <source>
        <dbReference type="SAM" id="Phobius"/>
    </source>
</evidence>
<dbReference type="SMART" id="SM00408">
    <property type="entry name" value="IGc2"/>
    <property type="match status" value="2"/>
</dbReference>
<proteinExistence type="predicted"/>
<keyword evidence="14" id="KW-1185">Reference proteome</keyword>
<keyword evidence="9" id="KW-0393">Immunoglobulin domain</keyword>
<dbReference type="RefSeq" id="XP_006813267.1">
    <property type="nucleotide sequence ID" value="XM_006813204.1"/>
</dbReference>
<evidence type="ECO:0000256" key="3">
    <source>
        <dbReference type="ARBA" id="ARBA00022692"/>
    </source>
</evidence>
<dbReference type="InterPro" id="IPR001245">
    <property type="entry name" value="Ser-Thr/Tyr_kinase_cat_dom"/>
</dbReference>
<dbReference type="InterPro" id="IPR003599">
    <property type="entry name" value="Ig_sub"/>
</dbReference>
<organism evidence="14 15">
    <name type="scientific">Saccoglossus kowalevskii</name>
    <name type="common">Acorn worm</name>
    <dbReference type="NCBI Taxonomy" id="10224"/>
    <lineage>
        <taxon>Eukaryota</taxon>
        <taxon>Metazoa</taxon>
        <taxon>Hemichordata</taxon>
        <taxon>Enteropneusta</taxon>
        <taxon>Harrimaniidae</taxon>
        <taxon>Saccoglossus</taxon>
    </lineage>
</organism>
<feature type="domain" description="Ig-like" evidence="13">
    <location>
        <begin position="62"/>
        <end position="159"/>
    </location>
</feature>
<dbReference type="PROSITE" id="PS00109">
    <property type="entry name" value="PROTEIN_KINASE_TYR"/>
    <property type="match status" value="1"/>
</dbReference>
<feature type="non-terminal residue" evidence="15">
    <location>
        <position position="1"/>
    </location>
</feature>
<evidence type="ECO:0000256" key="1">
    <source>
        <dbReference type="ARBA" id="ARBA00004167"/>
    </source>
</evidence>
<dbReference type="InterPro" id="IPR050122">
    <property type="entry name" value="RTK"/>
</dbReference>
<comment type="catalytic activity">
    <reaction evidence="10">
        <text>L-tyrosyl-[protein] + ATP = O-phospho-L-tyrosyl-[protein] + ADP + H(+)</text>
        <dbReference type="Rhea" id="RHEA:10596"/>
        <dbReference type="Rhea" id="RHEA-COMP:10136"/>
        <dbReference type="Rhea" id="RHEA-COMP:20101"/>
        <dbReference type="ChEBI" id="CHEBI:15378"/>
        <dbReference type="ChEBI" id="CHEBI:30616"/>
        <dbReference type="ChEBI" id="CHEBI:46858"/>
        <dbReference type="ChEBI" id="CHEBI:61978"/>
        <dbReference type="ChEBI" id="CHEBI:456216"/>
        <dbReference type="EC" id="2.7.10.1"/>
    </reaction>
</comment>
<accession>A0ABM0LZS6</accession>
<dbReference type="Gene3D" id="2.60.40.10">
    <property type="entry name" value="Immunoglobulins"/>
    <property type="match status" value="3"/>
</dbReference>
<dbReference type="CDD" id="cd00192">
    <property type="entry name" value="PTKc"/>
    <property type="match status" value="1"/>
</dbReference>
<evidence type="ECO:0000256" key="7">
    <source>
        <dbReference type="ARBA" id="ARBA00023170"/>
    </source>
</evidence>
<keyword evidence="4 11" id="KW-1133">Transmembrane helix</keyword>
<dbReference type="InterPro" id="IPR003598">
    <property type="entry name" value="Ig_sub2"/>
</dbReference>